<proteinExistence type="predicted"/>
<protein>
    <submittedName>
        <fullName evidence="1">Uncharacterized protein</fullName>
    </submittedName>
</protein>
<dbReference type="Proteomes" id="UP000824219">
    <property type="component" value="Linkage Group LG20"/>
</dbReference>
<comment type="caution">
    <text evidence="1">The sequence shown here is derived from an EMBL/GenBank/DDBJ whole genome shotgun (WGS) entry which is preliminary data.</text>
</comment>
<keyword evidence="2" id="KW-1185">Reference proteome</keyword>
<organism evidence="1 2">
    <name type="scientific">Hemibagrus wyckioides</name>
    <dbReference type="NCBI Taxonomy" id="337641"/>
    <lineage>
        <taxon>Eukaryota</taxon>
        <taxon>Metazoa</taxon>
        <taxon>Chordata</taxon>
        <taxon>Craniata</taxon>
        <taxon>Vertebrata</taxon>
        <taxon>Euteleostomi</taxon>
        <taxon>Actinopterygii</taxon>
        <taxon>Neopterygii</taxon>
        <taxon>Teleostei</taxon>
        <taxon>Ostariophysi</taxon>
        <taxon>Siluriformes</taxon>
        <taxon>Bagridae</taxon>
        <taxon>Hemibagrus</taxon>
    </lineage>
</organism>
<gene>
    <name evidence="1" type="ORF">KOW79_016564</name>
</gene>
<reference evidence="1 2" key="1">
    <citation type="submission" date="2021-06" db="EMBL/GenBank/DDBJ databases">
        <title>Chromosome-level genome assembly of the red-tail catfish (Hemibagrus wyckioides).</title>
        <authorList>
            <person name="Shao F."/>
        </authorList>
    </citation>
    <scope>NUCLEOTIDE SEQUENCE [LARGE SCALE GENOMIC DNA]</scope>
    <source>
        <strain evidence="1">EC202008001</strain>
        <tissue evidence="1">Blood</tissue>
    </source>
</reference>
<sequence length="70" mass="7767">MVKQQKDEGDWPKAEIGDVAAADAMTLQSETCEDPSFVFAFIQTAFTHLCNSLERGDGFLWRPKNISSVS</sequence>
<evidence type="ECO:0000313" key="1">
    <source>
        <dbReference type="EMBL" id="KAG7319421.1"/>
    </source>
</evidence>
<name>A0A9D3N9T5_9TELE</name>
<accession>A0A9D3N9T5</accession>
<dbReference type="AlphaFoldDB" id="A0A9D3N9T5"/>
<dbReference type="EMBL" id="JAHKSW010000020">
    <property type="protein sequence ID" value="KAG7319421.1"/>
    <property type="molecule type" value="Genomic_DNA"/>
</dbReference>
<evidence type="ECO:0000313" key="2">
    <source>
        <dbReference type="Proteomes" id="UP000824219"/>
    </source>
</evidence>